<feature type="compositionally biased region" description="Basic and acidic residues" evidence="2">
    <location>
        <begin position="185"/>
        <end position="194"/>
    </location>
</feature>
<dbReference type="InterPro" id="IPR012459">
    <property type="entry name" value="Rrp15"/>
</dbReference>
<reference evidence="3 4" key="1">
    <citation type="journal article" date="2009" name="Science">
        <title>Green evolution and dynamic adaptations revealed by genomes of the marine picoeukaryotes Micromonas.</title>
        <authorList>
            <person name="Worden A.Z."/>
            <person name="Lee J.H."/>
            <person name="Mock T."/>
            <person name="Rouze P."/>
            <person name="Simmons M.P."/>
            <person name="Aerts A.L."/>
            <person name="Allen A.E."/>
            <person name="Cuvelier M.L."/>
            <person name="Derelle E."/>
            <person name="Everett M.V."/>
            <person name="Foulon E."/>
            <person name="Grimwood J."/>
            <person name="Gundlach H."/>
            <person name="Henrissat B."/>
            <person name="Napoli C."/>
            <person name="McDonald S.M."/>
            <person name="Parker M.S."/>
            <person name="Rombauts S."/>
            <person name="Salamov A."/>
            <person name="Von Dassow P."/>
            <person name="Badger J.H."/>
            <person name="Coutinho P.M."/>
            <person name="Demir E."/>
            <person name="Dubchak I."/>
            <person name="Gentemann C."/>
            <person name="Eikrem W."/>
            <person name="Gready J.E."/>
            <person name="John U."/>
            <person name="Lanier W."/>
            <person name="Lindquist E.A."/>
            <person name="Lucas S."/>
            <person name="Mayer K.F."/>
            <person name="Moreau H."/>
            <person name="Not F."/>
            <person name="Otillar R."/>
            <person name="Panaud O."/>
            <person name="Pangilinan J."/>
            <person name="Paulsen I."/>
            <person name="Piegu B."/>
            <person name="Poliakov A."/>
            <person name="Robbens S."/>
            <person name="Schmutz J."/>
            <person name="Toulza E."/>
            <person name="Wyss T."/>
            <person name="Zelensky A."/>
            <person name="Zhou K."/>
            <person name="Armbrust E.V."/>
            <person name="Bhattacharya D."/>
            <person name="Goodenough U.W."/>
            <person name="Van de Peer Y."/>
            <person name="Grigoriev I.V."/>
        </authorList>
    </citation>
    <scope>NUCLEOTIDE SEQUENCE [LARGE SCALE GENOMIC DNA]</scope>
    <source>
        <strain evidence="3 4">CCMP1545</strain>
    </source>
</reference>
<comment type="similarity">
    <text evidence="1">Belongs to the RRP15 family.</text>
</comment>
<dbReference type="GO" id="GO:0000470">
    <property type="term" value="P:maturation of LSU-rRNA"/>
    <property type="evidence" value="ECO:0007669"/>
    <property type="project" value="TreeGrafter"/>
</dbReference>
<sequence length="365" mass="39175">MGALGKRKPAAGKKPSAKAAKREPSPEPASESESEDGSSGDDDDEDEAGGGAEESNSGDGSDSEEALGEDDASDDDDDDDDDDDASADDLDDEAFEGDDVDLDDDDDEDEGEEEEEDDDAEDSDGAMDDDFDGDDAGEAAGSDSEDSRQEEYDDAARAAAAAASRAGGGGGFGFAKAFANLVGDDPSREAEVLPKTKKQRRVEAEARREKRARNAEKSRKLELRERGHVVPKKGVADPASDQLERRLIQTATRGVVRLFNAVSKAQRDAAEADASRDKKKKKTTLLSSKGFMAELTKRTKARTDDEIEMEAEILKKTAGQKKAEAEGGWDVLSDGYLMGRNKMKDWEKGTAAGENELEIEDEMLE</sequence>
<dbReference type="GO" id="GO:0000460">
    <property type="term" value="P:maturation of 5.8S rRNA"/>
    <property type="evidence" value="ECO:0007669"/>
    <property type="project" value="TreeGrafter"/>
</dbReference>
<dbReference type="PANTHER" id="PTHR13245">
    <property type="entry name" value="RRP15-LIKE PROTEIN"/>
    <property type="match status" value="1"/>
</dbReference>
<feature type="region of interest" description="Disordered" evidence="2">
    <location>
        <begin position="1"/>
        <end position="170"/>
    </location>
</feature>
<evidence type="ECO:0000256" key="1">
    <source>
        <dbReference type="ARBA" id="ARBA00007462"/>
    </source>
</evidence>
<feature type="region of interest" description="Disordered" evidence="2">
    <location>
        <begin position="185"/>
        <end position="241"/>
    </location>
</feature>
<feature type="compositionally biased region" description="Basic residues" evidence="2">
    <location>
        <begin position="1"/>
        <end position="11"/>
    </location>
</feature>
<name>C1N8Q9_MICPC</name>
<feature type="compositionally biased region" description="Basic and acidic residues" evidence="2">
    <location>
        <begin position="201"/>
        <end position="228"/>
    </location>
</feature>
<keyword evidence="4" id="KW-1185">Reference proteome</keyword>
<dbReference type="OMA" id="RGHVKPQ"/>
<feature type="compositionally biased region" description="Acidic residues" evidence="2">
    <location>
        <begin position="61"/>
        <end position="137"/>
    </location>
</feature>
<dbReference type="KEGG" id="mpp:MICPUCDRAFT_43396"/>
<dbReference type="Pfam" id="PF07890">
    <property type="entry name" value="Rrp15p"/>
    <property type="match status" value="1"/>
</dbReference>
<dbReference type="EMBL" id="GG663751">
    <property type="protein sequence ID" value="EEH51223.1"/>
    <property type="molecule type" value="Genomic_DNA"/>
</dbReference>
<feature type="region of interest" description="Disordered" evidence="2">
    <location>
        <begin position="264"/>
        <end position="285"/>
    </location>
</feature>
<evidence type="ECO:0000313" key="4">
    <source>
        <dbReference type="Proteomes" id="UP000001876"/>
    </source>
</evidence>
<dbReference type="Proteomes" id="UP000001876">
    <property type="component" value="Unassembled WGS sequence"/>
</dbReference>
<gene>
    <name evidence="3" type="ORF">MICPUCDRAFT_43396</name>
</gene>
<dbReference type="STRING" id="564608.C1N8Q9"/>
<protein>
    <submittedName>
        <fullName evidence="3">Predicted protein</fullName>
    </submittedName>
</protein>
<feature type="compositionally biased region" description="Basic and acidic residues" evidence="2">
    <location>
        <begin position="145"/>
        <end position="156"/>
    </location>
</feature>
<dbReference type="GeneID" id="9689931"/>
<dbReference type="AlphaFoldDB" id="C1N8Q9"/>
<evidence type="ECO:0000313" key="3">
    <source>
        <dbReference type="EMBL" id="EEH51223.1"/>
    </source>
</evidence>
<dbReference type="eggNOG" id="KOG2974">
    <property type="taxonomic scope" value="Eukaryota"/>
</dbReference>
<feature type="compositionally biased region" description="Basic and acidic residues" evidence="2">
    <location>
        <begin position="265"/>
        <end position="276"/>
    </location>
</feature>
<dbReference type="PANTHER" id="PTHR13245:SF14">
    <property type="entry name" value="RRP15-LIKE PROTEIN"/>
    <property type="match status" value="1"/>
</dbReference>
<dbReference type="RefSeq" id="XP_003064318.1">
    <property type="nucleotide sequence ID" value="XM_003064272.1"/>
</dbReference>
<evidence type="ECO:0000256" key="2">
    <source>
        <dbReference type="SAM" id="MobiDB-lite"/>
    </source>
</evidence>
<feature type="compositionally biased region" description="Acidic residues" evidence="2">
    <location>
        <begin position="30"/>
        <end position="48"/>
    </location>
</feature>
<dbReference type="GO" id="GO:0030687">
    <property type="term" value="C:preribosome, large subunit precursor"/>
    <property type="evidence" value="ECO:0007669"/>
    <property type="project" value="TreeGrafter"/>
</dbReference>
<organism evidence="4">
    <name type="scientific">Micromonas pusilla (strain CCMP1545)</name>
    <name type="common">Picoplanktonic green alga</name>
    <dbReference type="NCBI Taxonomy" id="564608"/>
    <lineage>
        <taxon>Eukaryota</taxon>
        <taxon>Viridiplantae</taxon>
        <taxon>Chlorophyta</taxon>
        <taxon>Mamiellophyceae</taxon>
        <taxon>Mamiellales</taxon>
        <taxon>Mamiellaceae</taxon>
        <taxon>Micromonas</taxon>
    </lineage>
</organism>
<accession>C1N8Q9</accession>
<proteinExistence type="inferred from homology"/>
<dbReference type="OrthoDB" id="20949at2759"/>